<feature type="transmembrane region" description="Helical" evidence="1">
    <location>
        <begin position="51"/>
        <end position="74"/>
    </location>
</feature>
<dbReference type="WBParaSite" id="GPLIN_000741400">
    <property type="protein sequence ID" value="GPLIN_000741400"/>
    <property type="gene ID" value="GPLIN_000741400"/>
</dbReference>
<sequence>MVYTILTTTDLDEFLLHYLFPFQFSIGFIGDALNLWILLSPEMRNRANDLLAAVSMSDLGFFTVMLPHSLALFFGTNLRVRYPYLLYRQELSALANWFSASSSILIFAVTIESVLYFFLQYMEAHFYSPPIIILNMIANWLISAMERNCTCFVTQVELKRIPDQ</sequence>
<feature type="transmembrane region" description="Helical" evidence="1">
    <location>
        <begin position="94"/>
        <end position="119"/>
    </location>
</feature>
<dbReference type="PANTHER" id="PTHR46895">
    <property type="entry name" value="PROTEIN CBG20548-RELATED"/>
    <property type="match status" value="1"/>
</dbReference>
<keyword evidence="1" id="KW-0812">Transmembrane</keyword>
<accession>A0A183C3H0</accession>
<keyword evidence="1" id="KW-1133">Transmembrane helix</keyword>
<protein>
    <submittedName>
        <fullName evidence="3">G protein-coupled receptor</fullName>
    </submittedName>
</protein>
<proteinExistence type="predicted"/>
<dbReference type="PANTHER" id="PTHR46895:SF6">
    <property type="entry name" value="G-PROTEIN COUPLED RECEPTORS FAMILY 1 PROFILE DOMAIN-CONTAINING PROTEIN"/>
    <property type="match status" value="1"/>
</dbReference>
<evidence type="ECO:0000256" key="1">
    <source>
        <dbReference type="SAM" id="Phobius"/>
    </source>
</evidence>
<evidence type="ECO:0000313" key="2">
    <source>
        <dbReference type="Proteomes" id="UP000050741"/>
    </source>
</evidence>
<keyword evidence="2" id="KW-1185">Reference proteome</keyword>
<dbReference type="Gene3D" id="1.20.1070.10">
    <property type="entry name" value="Rhodopsin 7-helix transmembrane proteins"/>
    <property type="match status" value="1"/>
</dbReference>
<reference evidence="3" key="3">
    <citation type="submission" date="2016-06" db="UniProtKB">
        <authorList>
            <consortium name="WormBaseParasite"/>
        </authorList>
    </citation>
    <scope>IDENTIFICATION</scope>
</reference>
<keyword evidence="1" id="KW-0472">Membrane</keyword>
<organism evidence="2 3">
    <name type="scientific">Globodera pallida</name>
    <name type="common">Potato cyst nematode worm</name>
    <name type="synonym">Heterodera pallida</name>
    <dbReference type="NCBI Taxonomy" id="36090"/>
    <lineage>
        <taxon>Eukaryota</taxon>
        <taxon>Metazoa</taxon>
        <taxon>Ecdysozoa</taxon>
        <taxon>Nematoda</taxon>
        <taxon>Chromadorea</taxon>
        <taxon>Rhabditida</taxon>
        <taxon>Tylenchina</taxon>
        <taxon>Tylenchomorpha</taxon>
        <taxon>Tylenchoidea</taxon>
        <taxon>Heteroderidae</taxon>
        <taxon>Heteroderinae</taxon>
        <taxon>Globodera</taxon>
    </lineage>
</organism>
<dbReference type="Proteomes" id="UP000050741">
    <property type="component" value="Unassembled WGS sequence"/>
</dbReference>
<feature type="transmembrane region" description="Helical" evidence="1">
    <location>
        <begin position="20"/>
        <end position="39"/>
    </location>
</feature>
<name>A0A183C3H0_GLOPA</name>
<dbReference type="AlphaFoldDB" id="A0A183C3H0"/>
<reference evidence="2" key="2">
    <citation type="submission" date="2014-05" db="EMBL/GenBank/DDBJ databases">
        <title>The genome and life-stage specific transcriptomes of Globodera pallida elucidate key aspects of plant parasitism by a cyst nematode.</title>
        <authorList>
            <person name="Cotton J.A."/>
            <person name="Lilley C.J."/>
            <person name="Jones L.M."/>
            <person name="Kikuchi T."/>
            <person name="Reid A.J."/>
            <person name="Thorpe P."/>
            <person name="Tsai I.J."/>
            <person name="Beasley H."/>
            <person name="Blok V."/>
            <person name="Cock P.J.A."/>
            <person name="Van den Akker S.E."/>
            <person name="Holroyd N."/>
            <person name="Hunt M."/>
            <person name="Mantelin S."/>
            <person name="Naghra H."/>
            <person name="Pain A."/>
            <person name="Palomares-Rius J.E."/>
            <person name="Zarowiecki M."/>
            <person name="Berriman M."/>
            <person name="Jones J.T."/>
            <person name="Urwin P.E."/>
        </authorList>
    </citation>
    <scope>NUCLEOTIDE SEQUENCE [LARGE SCALE GENOMIC DNA]</scope>
    <source>
        <strain evidence="2">Lindley</strain>
    </source>
</reference>
<evidence type="ECO:0000313" key="3">
    <source>
        <dbReference type="WBParaSite" id="GPLIN_000741400"/>
    </source>
</evidence>
<reference evidence="2" key="1">
    <citation type="submission" date="2013-12" db="EMBL/GenBank/DDBJ databases">
        <authorList>
            <person name="Aslett M."/>
        </authorList>
    </citation>
    <scope>NUCLEOTIDE SEQUENCE [LARGE SCALE GENOMIC DNA]</scope>
    <source>
        <strain evidence="2">Lindley</strain>
    </source>
</reference>